<evidence type="ECO:0000313" key="3">
    <source>
        <dbReference type="Proteomes" id="UP000242877"/>
    </source>
</evidence>
<proteinExistence type="predicted"/>
<dbReference type="AlphaFoldDB" id="A0A167Z6J9"/>
<reference evidence="2 3" key="1">
    <citation type="journal article" date="2016" name="Genome Biol. Evol.">
        <title>Divergent and convergent evolution of fungal pathogenicity.</title>
        <authorList>
            <person name="Shang Y."/>
            <person name="Xiao G."/>
            <person name="Zheng P."/>
            <person name="Cen K."/>
            <person name="Zhan S."/>
            <person name="Wang C."/>
        </authorList>
    </citation>
    <scope>NUCLEOTIDE SEQUENCE [LARGE SCALE GENOMIC DNA]</scope>
    <source>
        <strain evidence="2 3">ARSEF 7405</strain>
    </source>
</reference>
<sequence length="101" mass="10794">MAVDGRAQGLDLRARLSTHTNCQRAPHEISSHGFLDLEFKTATLNAAILSFDSRHIMAATIVRVGPAAAVLRRTCGGTERPNCPNPKKLTGNEGDNGRLTG</sequence>
<dbReference type="EMBL" id="AZGZ01000011">
    <property type="protein sequence ID" value="KZZ92238.1"/>
    <property type="molecule type" value="Genomic_DNA"/>
</dbReference>
<protein>
    <submittedName>
        <fullName evidence="2">Uncharacterized protein</fullName>
    </submittedName>
</protein>
<dbReference type="Proteomes" id="UP000242877">
    <property type="component" value="Unassembled WGS sequence"/>
</dbReference>
<comment type="caution">
    <text evidence="2">The sequence shown here is derived from an EMBL/GenBank/DDBJ whole genome shotgun (WGS) entry which is preliminary data.</text>
</comment>
<name>A0A167Z6J9_9EURO</name>
<dbReference type="VEuPathDB" id="FungiDB:AAP_02893"/>
<gene>
    <name evidence="2" type="ORF">AAP_02893</name>
</gene>
<evidence type="ECO:0000256" key="1">
    <source>
        <dbReference type="SAM" id="MobiDB-lite"/>
    </source>
</evidence>
<organism evidence="2 3">
    <name type="scientific">Ascosphaera apis ARSEF 7405</name>
    <dbReference type="NCBI Taxonomy" id="392613"/>
    <lineage>
        <taxon>Eukaryota</taxon>
        <taxon>Fungi</taxon>
        <taxon>Dikarya</taxon>
        <taxon>Ascomycota</taxon>
        <taxon>Pezizomycotina</taxon>
        <taxon>Eurotiomycetes</taxon>
        <taxon>Eurotiomycetidae</taxon>
        <taxon>Onygenales</taxon>
        <taxon>Ascosphaeraceae</taxon>
        <taxon>Ascosphaera</taxon>
    </lineage>
</organism>
<accession>A0A167Z6J9</accession>
<evidence type="ECO:0000313" key="2">
    <source>
        <dbReference type="EMBL" id="KZZ92238.1"/>
    </source>
</evidence>
<keyword evidence="3" id="KW-1185">Reference proteome</keyword>
<feature type="region of interest" description="Disordered" evidence="1">
    <location>
        <begin position="76"/>
        <end position="101"/>
    </location>
</feature>